<dbReference type="CDD" id="cd00158">
    <property type="entry name" value="RHOD"/>
    <property type="match status" value="1"/>
</dbReference>
<evidence type="ECO:0000256" key="3">
    <source>
        <dbReference type="SAM" id="MobiDB-lite"/>
    </source>
</evidence>
<dbReference type="PROSITE" id="PS50206">
    <property type="entry name" value="RHODANESE_3"/>
    <property type="match status" value="1"/>
</dbReference>
<evidence type="ECO:0000313" key="7">
    <source>
        <dbReference type="EMBL" id="CAD7273445.1"/>
    </source>
</evidence>
<keyword evidence="4" id="KW-0812">Transmembrane</keyword>
<dbReference type="PROSITE" id="PS50222">
    <property type="entry name" value="EF_HAND_2"/>
    <property type="match status" value="2"/>
</dbReference>
<dbReference type="FunFam" id="1.10.238.10:FF:000001">
    <property type="entry name" value="Calmodulin 1"/>
    <property type="match status" value="1"/>
</dbReference>
<dbReference type="Gene3D" id="3.40.250.10">
    <property type="entry name" value="Rhodanese-like domain"/>
    <property type="match status" value="1"/>
</dbReference>
<keyword evidence="1" id="KW-0677">Repeat</keyword>
<dbReference type="EMBL" id="CAJPEX010000132">
    <property type="protein sequence ID" value="CAG0913597.1"/>
    <property type="molecule type" value="Genomic_DNA"/>
</dbReference>
<dbReference type="SUPFAM" id="SSF52821">
    <property type="entry name" value="Rhodanese/Cell cycle control phosphatase"/>
    <property type="match status" value="1"/>
</dbReference>
<dbReference type="Gene3D" id="1.10.238.10">
    <property type="entry name" value="EF-hand"/>
    <property type="match status" value="1"/>
</dbReference>
<dbReference type="InterPro" id="IPR001763">
    <property type="entry name" value="Rhodanese-like_dom"/>
</dbReference>
<keyword evidence="2" id="KW-0106">Calcium</keyword>
<dbReference type="SUPFAM" id="SSF47473">
    <property type="entry name" value="EF-hand"/>
    <property type="match status" value="1"/>
</dbReference>
<accession>A0A7R9GAD9</accession>
<dbReference type="Pfam" id="PF00581">
    <property type="entry name" value="Rhodanese"/>
    <property type="match status" value="1"/>
</dbReference>
<evidence type="ECO:0000259" key="5">
    <source>
        <dbReference type="PROSITE" id="PS50206"/>
    </source>
</evidence>
<name>A0A7R9GAD9_9CRUS</name>
<dbReference type="Pfam" id="PF13499">
    <property type="entry name" value="EF-hand_7"/>
    <property type="match status" value="1"/>
</dbReference>
<protein>
    <submittedName>
        <fullName evidence="7">Uncharacterized protein</fullName>
    </submittedName>
</protein>
<dbReference type="CDD" id="cd00051">
    <property type="entry name" value="EFh"/>
    <property type="match status" value="1"/>
</dbReference>
<feature type="domain" description="Rhodanese" evidence="5">
    <location>
        <begin position="677"/>
        <end position="777"/>
    </location>
</feature>
<dbReference type="InterPro" id="IPR050145">
    <property type="entry name" value="Centrin_CML-like"/>
</dbReference>
<dbReference type="EMBL" id="OA882169">
    <property type="protein sequence ID" value="CAD7273445.1"/>
    <property type="molecule type" value="Genomic_DNA"/>
</dbReference>
<reference evidence="7" key="1">
    <citation type="submission" date="2020-11" db="EMBL/GenBank/DDBJ databases">
        <authorList>
            <person name="Tran Van P."/>
        </authorList>
    </citation>
    <scope>NUCLEOTIDE SEQUENCE</scope>
</reference>
<dbReference type="InterPro" id="IPR002048">
    <property type="entry name" value="EF_hand_dom"/>
</dbReference>
<keyword evidence="4" id="KW-0472">Membrane</keyword>
<dbReference type="InterPro" id="IPR036873">
    <property type="entry name" value="Rhodanese-like_dom_sf"/>
</dbReference>
<gene>
    <name evidence="7" type="ORF">NMOB1V02_LOCUS1334</name>
</gene>
<dbReference type="PANTHER" id="PTHR23050">
    <property type="entry name" value="CALCIUM BINDING PROTEIN"/>
    <property type="match status" value="1"/>
</dbReference>
<dbReference type="SMART" id="SM00450">
    <property type="entry name" value="RHOD"/>
    <property type="match status" value="1"/>
</dbReference>
<dbReference type="SMART" id="SM00054">
    <property type="entry name" value="EFh"/>
    <property type="match status" value="2"/>
</dbReference>
<evidence type="ECO:0000256" key="1">
    <source>
        <dbReference type="ARBA" id="ARBA00022737"/>
    </source>
</evidence>
<feature type="compositionally biased region" description="Basic residues" evidence="3">
    <location>
        <begin position="579"/>
        <end position="593"/>
    </location>
</feature>
<sequence>MSEEDSGVMEQELREAFRLYDKEGNGYITTKTLREILRELDDKLTDEELDEMIAEIDTDGSGTVDFDVHRCPLAVDSVNLETVQNWKSRFGIDLKKVKAVEIRDCSVLELNLDLVVRTLTESSVSTLNVVNVSDLKIVTSTRADDDSQNSHQQRSGLGFVDSNLASITAHGVDISFVSVTFHANTQVLPMSSTNRRATVKRIVFEKCTFAGTVPTGFLGNFEAQVIVVKDSVFQGRVEFEAFSKIRVGKFEVNSVIFKSDVVENAVMSVHVEDEFLLINSSFEGLLETKAFNFETETRILTMHGNKFLNIVNPNFMQIKIMTTGRISGNIYNVYEKDVFGGFQVLDDGLLTLKGNTFNTGNLQEFDAERPTNGFVTFATPDKSSMTDTKLSTTCSCELYNRFTHSMAEEMSCSSTNNQHDLSIKLDVFGKEKRCRRSQASLGKMSLEMLIAVVVGASVATSIVIGLCLFWFCDGARRPKLFRTCSNLDSMAEKSSWNFEHMGQNRQQPPVIVYAIPETKVYTMSDAVEEDYVEEIAEEIEQPVIVHQVLPKSQHNDKSATLGSRVTSFMTNGMMSHRGVPTRRQQRSGSRRNSKAVTGTAANLDQHHQPDVLPIAGRTDRFWNEHRASNASNENWRMNLSVTRNFLKQFRRGGLEKFTRMVSSIPAEALSKMLEGKDSRAFLLLDARDNAEFKTSRIPQAVHLPHEASDSDILEVVKSKTDEDADVVCYCLVGFRSGKLADRLEKLLENEAQVPRRKVHTLEGSLAAWALDGRELIDSLGNPTKAVNLVKAPAALKEKFSAQVA</sequence>
<keyword evidence="8" id="KW-1185">Reference proteome</keyword>
<dbReference type="OrthoDB" id="566238at2759"/>
<dbReference type="GO" id="GO:0005509">
    <property type="term" value="F:calcium ion binding"/>
    <property type="evidence" value="ECO:0007669"/>
    <property type="project" value="InterPro"/>
</dbReference>
<keyword evidence="4" id="KW-1133">Transmembrane helix</keyword>
<organism evidence="7">
    <name type="scientific">Notodromas monacha</name>
    <dbReference type="NCBI Taxonomy" id="399045"/>
    <lineage>
        <taxon>Eukaryota</taxon>
        <taxon>Metazoa</taxon>
        <taxon>Ecdysozoa</taxon>
        <taxon>Arthropoda</taxon>
        <taxon>Crustacea</taxon>
        <taxon>Oligostraca</taxon>
        <taxon>Ostracoda</taxon>
        <taxon>Podocopa</taxon>
        <taxon>Podocopida</taxon>
        <taxon>Cypridocopina</taxon>
        <taxon>Cypridoidea</taxon>
        <taxon>Cyprididae</taxon>
        <taxon>Notodromas</taxon>
    </lineage>
</organism>
<evidence type="ECO:0000256" key="4">
    <source>
        <dbReference type="SAM" id="Phobius"/>
    </source>
</evidence>
<feature type="transmembrane region" description="Helical" evidence="4">
    <location>
        <begin position="448"/>
        <end position="472"/>
    </location>
</feature>
<feature type="domain" description="EF-hand" evidence="6">
    <location>
        <begin position="44"/>
        <end position="79"/>
    </location>
</feature>
<dbReference type="Proteomes" id="UP000678499">
    <property type="component" value="Unassembled WGS sequence"/>
</dbReference>
<dbReference type="InterPro" id="IPR011992">
    <property type="entry name" value="EF-hand-dom_pair"/>
</dbReference>
<evidence type="ECO:0000256" key="2">
    <source>
        <dbReference type="ARBA" id="ARBA00022837"/>
    </source>
</evidence>
<proteinExistence type="predicted"/>
<dbReference type="AlphaFoldDB" id="A0A7R9GAD9"/>
<feature type="region of interest" description="Disordered" evidence="3">
    <location>
        <begin position="571"/>
        <end position="599"/>
    </location>
</feature>
<evidence type="ECO:0000259" key="6">
    <source>
        <dbReference type="PROSITE" id="PS50222"/>
    </source>
</evidence>
<feature type="domain" description="EF-hand" evidence="6">
    <location>
        <begin position="8"/>
        <end position="43"/>
    </location>
</feature>
<evidence type="ECO:0000313" key="8">
    <source>
        <dbReference type="Proteomes" id="UP000678499"/>
    </source>
</evidence>